<organism evidence="5 6">
    <name type="scientific">Didymodactylos carnosus</name>
    <dbReference type="NCBI Taxonomy" id="1234261"/>
    <lineage>
        <taxon>Eukaryota</taxon>
        <taxon>Metazoa</taxon>
        <taxon>Spiralia</taxon>
        <taxon>Gnathifera</taxon>
        <taxon>Rotifera</taxon>
        <taxon>Eurotatoria</taxon>
        <taxon>Bdelloidea</taxon>
        <taxon>Philodinida</taxon>
        <taxon>Philodinidae</taxon>
        <taxon>Didymodactylos</taxon>
    </lineage>
</organism>
<dbReference type="PROSITE" id="PS50005">
    <property type="entry name" value="TPR"/>
    <property type="match status" value="1"/>
</dbReference>
<keyword evidence="2 3" id="KW-0802">TPR repeat</keyword>
<evidence type="ECO:0000256" key="2">
    <source>
        <dbReference type="ARBA" id="ARBA00022803"/>
    </source>
</evidence>
<evidence type="ECO:0000313" key="5">
    <source>
        <dbReference type="EMBL" id="CAF3779530.1"/>
    </source>
</evidence>
<proteinExistence type="predicted"/>
<dbReference type="InterPro" id="IPR011990">
    <property type="entry name" value="TPR-like_helical_dom_sf"/>
</dbReference>
<evidence type="ECO:0000313" key="6">
    <source>
        <dbReference type="Proteomes" id="UP000682733"/>
    </source>
</evidence>
<keyword evidence="1" id="KW-0677">Repeat</keyword>
<dbReference type="Pfam" id="PF13181">
    <property type="entry name" value="TPR_8"/>
    <property type="match status" value="1"/>
</dbReference>
<comment type="caution">
    <text evidence="5">The sequence shown here is derived from an EMBL/GenBank/DDBJ whole genome shotgun (WGS) entry which is preliminary data.</text>
</comment>
<name>A0A8S2IVH4_9BILA</name>
<dbReference type="PANTHER" id="PTHR45641">
    <property type="entry name" value="TETRATRICOPEPTIDE REPEAT PROTEIN (AFU_ORTHOLOGUE AFUA_6G03870)"/>
    <property type="match status" value="1"/>
</dbReference>
<dbReference type="EMBL" id="CAJNOK010006665">
    <property type="protein sequence ID" value="CAF1010742.1"/>
    <property type="molecule type" value="Genomic_DNA"/>
</dbReference>
<dbReference type="Proteomes" id="UP000677228">
    <property type="component" value="Unassembled WGS sequence"/>
</dbReference>
<dbReference type="SUPFAM" id="SSF48452">
    <property type="entry name" value="TPR-like"/>
    <property type="match status" value="2"/>
</dbReference>
<dbReference type="AlphaFoldDB" id="A0A8S2IVH4"/>
<gene>
    <name evidence="4" type="ORF">OVA965_LOCUS15027</name>
    <name evidence="5" type="ORF">TMI583_LOCUS15032</name>
</gene>
<evidence type="ECO:0000313" key="4">
    <source>
        <dbReference type="EMBL" id="CAF1010742.1"/>
    </source>
</evidence>
<dbReference type="Proteomes" id="UP000682733">
    <property type="component" value="Unassembled WGS sequence"/>
</dbReference>
<sequence>MAEITTTSDVFTDEDMKERNIDDFTLVWLDGNIDEKSKDDTCKQFRSIINYLKIFDNLEECYNYILTVSNEKIFLIVSSKFALTIVQRIHRFEKIVYIYILCLNPLLHEKWTKKYSSVIRGVYNDKQLLVGRLAEDFQNGEPFSYALMLLCKPMTVVSPSSVTATPTNEPPKYMDYSWFTWYQILIDVILNMDYMLREKQNMLNECKQYFNGNVKELQRIDEFDRNCKLSTINTMLEVDNTIDKKSQCDAYLLSATEIDRNSMIWWYRNYAFFARVIKKAFRTQNIDILFKFGYILKNLHNQLKQLHFHSLIQPNNFFVYHGMFVNQKELEVIQANVGAFISIFSFLLLNCDKTVELDRIQSGQTANATKKIILLEFNLDSSIITKYPFVKIENYVLLTVGTVFRLISIEKLQTTSALRTSSIKEIWQAKLMVFNEENKHQINTINYLKQRFDYHTNLFLLGAFIEHLMGDSIKAAEYFRASLKHLPSNHADRGEIYTFMADLSRKQNNDDHAFKLYEKAVEFFLEQRPLNNIILVKLNNRMGNLSMKKKNYDQALIYHNKALTLCFDSCSTIDYSLLAMTWINIGTTYVNKGENHKALHIYEKLLQYELKTLPSNNEAILITYQNLGCIHSVLGHSDEALNYFHMFRNIVLETDPTQCLKFSEACHDIAEIYIKQRNYQMALIELETELEYKSQVLSANDPRIISCPDKIKKVKADLVLYKYNC</sequence>
<dbReference type="EMBL" id="CAJOBA010006673">
    <property type="protein sequence ID" value="CAF3779530.1"/>
    <property type="molecule type" value="Genomic_DNA"/>
</dbReference>
<evidence type="ECO:0000256" key="3">
    <source>
        <dbReference type="PROSITE-ProRule" id="PRU00339"/>
    </source>
</evidence>
<evidence type="ECO:0000256" key="1">
    <source>
        <dbReference type="ARBA" id="ARBA00022737"/>
    </source>
</evidence>
<reference evidence="5" key="1">
    <citation type="submission" date="2021-02" db="EMBL/GenBank/DDBJ databases">
        <authorList>
            <person name="Nowell W R."/>
        </authorList>
    </citation>
    <scope>NUCLEOTIDE SEQUENCE</scope>
</reference>
<dbReference type="PANTHER" id="PTHR45641:SF1">
    <property type="entry name" value="AAA+ ATPASE DOMAIN-CONTAINING PROTEIN"/>
    <property type="match status" value="1"/>
</dbReference>
<dbReference type="InterPro" id="IPR019734">
    <property type="entry name" value="TPR_rpt"/>
</dbReference>
<accession>A0A8S2IVH4</accession>
<protein>
    <submittedName>
        <fullName evidence="5">Uncharacterized protein</fullName>
    </submittedName>
</protein>
<dbReference type="SMART" id="SM00028">
    <property type="entry name" value="TPR"/>
    <property type="match status" value="6"/>
</dbReference>
<feature type="repeat" description="TPR" evidence="3">
    <location>
        <begin position="579"/>
        <end position="612"/>
    </location>
</feature>
<dbReference type="Gene3D" id="1.25.40.10">
    <property type="entry name" value="Tetratricopeptide repeat domain"/>
    <property type="match status" value="2"/>
</dbReference>